<dbReference type="SMART" id="SM00360">
    <property type="entry name" value="RRM"/>
    <property type="match status" value="1"/>
</dbReference>
<keyword evidence="1" id="KW-0479">Metal-binding</keyword>
<dbReference type="Gene3D" id="3.30.40.10">
    <property type="entry name" value="Zinc/RING finger domain, C3HC4 (zinc finger)"/>
    <property type="match status" value="2"/>
</dbReference>
<dbReference type="GO" id="GO:0003723">
    <property type="term" value="F:RNA binding"/>
    <property type="evidence" value="ECO:0007669"/>
    <property type="project" value="UniProtKB-UniRule"/>
</dbReference>
<dbReference type="EMBL" id="CAJNYU010001434">
    <property type="protein sequence ID" value="CAF3434004.1"/>
    <property type="molecule type" value="Genomic_DNA"/>
</dbReference>
<gene>
    <name evidence="11" type="ORF">FME351_LOCUS12038</name>
    <name evidence="12" type="ORF">GRG538_LOCUS20445</name>
    <name evidence="13" type="ORF">HFQ381_LOCUS16257</name>
    <name evidence="10" type="ORF">LUA448_LOCUS12437</name>
    <name evidence="15" type="ORF">QYT958_LOCUS6451</name>
    <name evidence="14" type="ORF">TSG867_LOCUS18109</name>
</gene>
<dbReference type="Proteomes" id="UP000663862">
    <property type="component" value="Unassembled WGS sequence"/>
</dbReference>
<feature type="compositionally biased region" description="Polar residues" evidence="7">
    <location>
        <begin position="338"/>
        <end position="354"/>
    </location>
</feature>
<feature type="coiled-coil region" evidence="6">
    <location>
        <begin position="151"/>
        <end position="185"/>
    </location>
</feature>
<dbReference type="EMBL" id="CAJOBR010000574">
    <property type="protein sequence ID" value="CAF4524755.1"/>
    <property type="molecule type" value="Genomic_DNA"/>
</dbReference>
<dbReference type="Proteomes" id="UP000663833">
    <property type="component" value="Unassembled WGS sequence"/>
</dbReference>
<reference evidence="10" key="1">
    <citation type="submission" date="2021-02" db="EMBL/GenBank/DDBJ databases">
        <authorList>
            <person name="Nowell W R."/>
        </authorList>
    </citation>
    <scope>NUCLEOTIDE SEQUENCE</scope>
</reference>
<keyword evidence="3" id="KW-0862">Zinc</keyword>
<protein>
    <submittedName>
        <fullName evidence="10">Uncharacterized protein</fullName>
    </submittedName>
</protein>
<dbReference type="EMBL" id="CAJNYD010001531">
    <property type="protein sequence ID" value="CAF3344134.1"/>
    <property type="molecule type" value="Genomic_DNA"/>
</dbReference>
<dbReference type="EMBL" id="CAJNYT010003384">
    <property type="protein sequence ID" value="CAF3555222.1"/>
    <property type="molecule type" value="Genomic_DNA"/>
</dbReference>
<evidence type="ECO:0000313" key="13">
    <source>
        <dbReference type="EMBL" id="CAF4343448.1"/>
    </source>
</evidence>
<evidence type="ECO:0000256" key="6">
    <source>
        <dbReference type="SAM" id="Coils"/>
    </source>
</evidence>
<comment type="caution">
    <text evidence="10">The sequence shown here is derived from an EMBL/GenBank/DDBJ whole genome shotgun (WGS) entry which is preliminary data.</text>
</comment>
<evidence type="ECO:0000256" key="5">
    <source>
        <dbReference type="PROSITE-ProRule" id="PRU00176"/>
    </source>
</evidence>
<dbReference type="InterPro" id="IPR012677">
    <property type="entry name" value="Nucleotide-bd_a/b_plait_sf"/>
</dbReference>
<keyword evidence="5" id="KW-0694">RNA-binding</keyword>
<organism evidence="10 16">
    <name type="scientific">Rotaria socialis</name>
    <dbReference type="NCBI Taxonomy" id="392032"/>
    <lineage>
        <taxon>Eukaryota</taxon>
        <taxon>Metazoa</taxon>
        <taxon>Spiralia</taxon>
        <taxon>Gnathifera</taxon>
        <taxon>Rotifera</taxon>
        <taxon>Eurotatoria</taxon>
        <taxon>Bdelloidea</taxon>
        <taxon>Philodinida</taxon>
        <taxon>Philodinidae</taxon>
        <taxon>Rotaria</taxon>
    </lineage>
</organism>
<dbReference type="EMBL" id="CAJOBO010001142">
    <property type="protein sequence ID" value="CAF4343448.1"/>
    <property type="molecule type" value="Genomic_DNA"/>
</dbReference>
<evidence type="ECO:0000256" key="1">
    <source>
        <dbReference type="ARBA" id="ARBA00022723"/>
    </source>
</evidence>
<accession>A0A817VVR0</accession>
<evidence type="ECO:0000259" key="8">
    <source>
        <dbReference type="PROSITE" id="PS50089"/>
    </source>
</evidence>
<dbReference type="CDD" id="cd00590">
    <property type="entry name" value="RRM_SF"/>
    <property type="match status" value="1"/>
</dbReference>
<dbReference type="SUPFAM" id="SSF49599">
    <property type="entry name" value="TRAF domain-like"/>
    <property type="match status" value="1"/>
</dbReference>
<dbReference type="Proteomes" id="UP000663872">
    <property type="component" value="Unassembled WGS sequence"/>
</dbReference>
<dbReference type="InterPro" id="IPR001841">
    <property type="entry name" value="Znf_RING"/>
</dbReference>
<dbReference type="SMART" id="SM00184">
    <property type="entry name" value="RING"/>
    <property type="match status" value="1"/>
</dbReference>
<dbReference type="SUPFAM" id="SSF57850">
    <property type="entry name" value="RING/U-box"/>
    <property type="match status" value="1"/>
</dbReference>
<evidence type="ECO:0000313" key="12">
    <source>
        <dbReference type="EMBL" id="CAF3555222.1"/>
    </source>
</evidence>
<evidence type="ECO:0000256" key="2">
    <source>
        <dbReference type="ARBA" id="ARBA00022771"/>
    </source>
</evidence>
<evidence type="ECO:0000259" key="9">
    <source>
        <dbReference type="PROSITE" id="PS50102"/>
    </source>
</evidence>
<dbReference type="Gene3D" id="3.30.70.330">
    <property type="match status" value="1"/>
</dbReference>
<dbReference type="PANTHER" id="PTHR10131:SF94">
    <property type="entry name" value="TNF RECEPTOR-ASSOCIATED FACTOR 4"/>
    <property type="match status" value="1"/>
</dbReference>
<evidence type="ECO:0000256" key="4">
    <source>
        <dbReference type="PROSITE-ProRule" id="PRU00175"/>
    </source>
</evidence>
<evidence type="ECO:0000313" key="15">
    <source>
        <dbReference type="EMBL" id="CAF4524755.1"/>
    </source>
</evidence>
<dbReference type="Proteomes" id="UP000663869">
    <property type="component" value="Unassembled WGS sequence"/>
</dbReference>
<dbReference type="InterPro" id="IPR013083">
    <property type="entry name" value="Znf_RING/FYVE/PHD"/>
</dbReference>
<keyword evidence="2 4" id="KW-0863">Zinc-finger</keyword>
<dbReference type="InterPro" id="IPR035979">
    <property type="entry name" value="RBD_domain_sf"/>
</dbReference>
<proteinExistence type="predicted"/>
<dbReference type="PROSITE" id="PS50102">
    <property type="entry name" value="RRM"/>
    <property type="match status" value="1"/>
</dbReference>
<evidence type="ECO:0000256" key="3">
    <source>
        <dbReference type="ARBA" id="ARBA00022833"/>
    </source>
</evidence>
<dbReference type="EMBL" id="CAJOBQ010001192">
    <property type="protein sequence ID" value="CAF4464585.1"/>
    <property type="molecule type" value="Genomic_DNA"/>
</dbReference>
<dbReference type="Proteomes" id="UP000663848">
    <property type="component" value="Unassembled WGS sequence"/>
</dbReference>
<evidence type="ECO:0000313" key="14">
    <source>
        <dbReference type="EMBL" id="CAF4464585.1"/>
    </source>
</evidence>
<dbReference type="AlphaFoldDB" id="A0A817VVR0"/>
<feature type="region of interest" description="Disordered" evidence="7">
    <location>
        <begin position="319"/>
        <end position="363"/>
    </location>
</feature>
<sequence>MASGCEFQFMEYVAEQSIDPNLVCSICHKAFNDPVCTPCDHTFGRACITHWLDVSANHSCPVCVESPLTVDKLTVASRLLRNMLDPLRVTCTLCGQTDLQRGNFEHHLNKVCSKMVIECIASDIKCPWQGIRDELQDHVRTCVFELLRPVLSSIIAENRKLNDQVRQHEDEINKLKQALNPLQIAPRSEYGDDSDDTSSIASEISTTDNGVKEEDTIYIRNLPATVKFNDLFDLFSKFGRIKFNPNNKKTDIFILKNKQKKDGPCGAKVAFVDKESADAAVLAYNGKHIQQWNTRIQVSISYRKRKNPAYFSGAHFQDNAHASQEAKPTADHEKFSRQAPNVATTVNPPTSQPEKTQRTKKNK</sequence>
<evidence type="ECO:0000313" key="11">
    <source>
        <dbReference type="EMBL" id="CAF3434004.1"/>
    </source>
</evidence>
<dbReference type="Pfam" id="PF00097">
    <property type="entry name" value="zf-C3HC4"/>
    <property type="match status" value="1"/>
</dbReference>
<dbReference type="InterPro" id="IPR000504">
    <property type="entry name" value="RRM_dom"/>
</dbReference>
<keyword evidence="6" id="KW-0175">Coiled coil</keyword>
<evidence type="ECO:0000313" key="10">
    <source>
        <dbReference type="EMBL" id="CAF3344134.1"/>
    </source>
</evidence>
<feature type="domain" description="RRM" evidence="9">
    <location>
        <begin position="215"/>
        <end position="303"/>
    </location>
</feature>
<feature type="domain" description="RING-type" evidence="8">
    <location>
        <begin position="24"/>
        <end position="63"/>
    </location>
</feature>
<dbReference type="Proteomes" id="UP000663851">
    <property type="component" value="Unassembled WGS sequence"/>
</dbReference>
<dbReference type="SUPFAM" id="SSF54928">
    <property type="entry name" value="RNA-binding domain, RBD"/>
    <property type="match status" value="1"/>
</dbReference>
<dbReference type="GO" id="GO:0008270">
    <property type="term" value="F:zinc ion binding"/>
    <property type="evidence" value="ECO:0007669"/>
    <property type="project" value="UniProtKB-KW"/>
</dbReference>
<evidence type="ECO:0000256" key="7">
    <source>
        <dbReference type="SAM" id="MobiDB-lite"/>
    </source>
</evidence>
<dbReference type="Pfam" id="PF00076">
    <property type="entry name" value="RRM_1"/>
    <property type="match status" value="1"/>
</dbReference>
<dbReference type="PANTHER" id="PTHR10131">
    <property type="entry name" value="TNF RECEPTOR ASSOCIATED FACTOR"/>
    <property type="match status" value="1"/>
</dbReference>
<dbReference type="PROSITE" id="PS50089">
    <property type="entry name" value="ZF_RING_2"/>
    <property type="match status" value="1"/>
</dbReference>
<name>A0A817VVR0_9BILA</name>
<dbReference type="InterPro" id="IPR018957">
    <property type="entry name" value="Znf_C3HC4_RING-type"/>
</dbReference>
<evidence type="ECO:0000313" key="16">
    <source>
        <dbReference type="Proteomes" id="UP000663833"/>
    </source>
</evidence>